<organism evidence="1 2">
    <name type="scientific">Avena sativa</name>
    <name type="common">Oat</name>
    <dbReference type="NCBI Taxonomy" id="4498"/>
    <lineage>
        <taxon>Eukaryota</taxon>
        <taxon>Viridiplantae</taxon>
        <taxon>Streptophyta</taxon>
        <taxon>Embryophyta</taxon>
        <taxon>Tracheophyta</taxon>
        <taxon>Spermatophyta</taxon>
        <taxon>Magnoliopsida</taxon>
        <taxon>Liliopsida</taxon>
        <taxon>Poales</taxon>
        <taxon>Poaceae</taxon>
        <taxon>BOP clade</taxon>
        <taxon>Pooideae</taxon>
        <taxon>Poodae</taxon>
        <taxon>Poeae</taxon>
        <taxon>Poeae Chloroplast Group 1 (Aveneae type)</taxon>
        <taxon>Aveninae</taxon>
        <taxon>Avena</taxon>
    </lineage>
</organism>
<reference evidence="1" key="2">
    <citation type="submission" date="2025-09" db="UniProtKB">
        <authorList>
            <consortium name="EnsemblPlants"/>
        </authorList>
    </citation>
    <scope>IDENTIFICATION</scope>
</reference>
<proteinExistence type="predicted"/>
<evidence type="ECO:0000313" key="2">
    <source>
        <dbReference type="Proteomes" id="UP001732700"/>
    </source>
</evidence>
<keyword evidence="2" id="KW-1185">Reference proteome</keyword>
<dbReference type="EnsemblPlants" id="AVESA.00010b.r2.5AG0807220.1">
    <property type="protein sequence ID" value="AVESA.00010b.r2.5AG0807220.1.CDS"/>
    <property type="gene ID" value="AVESA.00010b.r2.5AG0807220"/>
</dbReference>
<protein>
    <submittedName>
        <fullName evidence="1">Uncharacterized protein</fullName>
    </submittedName>
</protein>
<accession>A0ACD5XKB9</accession>
<reference evidence="1" key="1">
    <citation type="submission" date="2021-05" db="EMBL/GenBank/DDBJ databases">
        <authorList>
            <person name="Scholz U."/>
            <person name="Mascher M."/>
            <person name="Fiebig A."/>
        </authorList>
    </citation>
    <scope>NUCLEOTIDE SEQUENCE [LARGE SCALE GENOMIC DNA]</scope>
</reference>
<evidence type="ECO:0000313" key="1">
    <source>
        <dbReference type="EnsemblPlants" id="AVESA.00010b.r2.5AG0807220.1.CDS"/>
    </source>
</evidence>
<sequence>MEKFTIWLIGIVDREGRQIYSEHVGRQTLPITEVINHYRVPKDMIIRVNLDAYSRFRPVIGDGECFYRSFIFSYLEQVLDRQDRHEEHRLLDTVKRVYTQHANLGWTSKFSRSYRAFKKLLQKVRRWKRHGRWSSIASTNSYRKEKLLEFFSSYDTTEEIFVFLRLVAAVQICSHKDDYEPLIHGLRKNYNLKDWCFRRVTPSRKFTDHVMMTALVRALEVPLKVERLYGGCAQDIYTGSGVPRVSVTLLYTGNHYDIIYPHAPSAESSSRQASQREHPAD</sequence>
<name>A0ACD5XKB9_AVESA</name>
<dbReference type="Proteomes" id="UP001732700">
    <property type="component" value="Chromosome 5A"/>
</dbReference>